<proteinExistence type="predicted"/>
<feature type="transmembrane region" description="Helical" evidence="1">
    <location>
        <begin position="15"/>
        <end position="33"/>
    </location>
</feature>
<name>A0A0H5QBL9_NEIMI</name>
<sequence length="102" mass="11861">MAFCFFESLAMSRNLLVRWLVVCLIPLATLAVFVANPPEDKPQHLINGIILACEATFLFKFVLFDTIKHHLKQEFDLKRQTMLLFIPIVLLVVYLFHYFGAF</sequence>
<reference evidence="2 3" key="1">
    <citation type="submission" date="2014-11" db="EMBL/GenBank/DDBJ databases">
        <authorList>
            <person name="Diene M.Seydina."/>
        </authorList>
    </citation>
    <scope>NUCLEOTIDE SEQUENCE [LARGE SCALE GENOMIC DNA]</scope>
    <source>
        <strain evidence="2 3">Neisseria meningitidis CHUV</strain>
    </source>
</reference>
<organism evidence="2 3">
    <name type="scientific">Neisseria meningitidis serogroup B</name>
    <dbReference type="NCBI Taxonomy" id="491"/>
    <lineage>
        <taxon>Bacteria</taxon>
        <taxon>Pseudomonadati</taxon>
        <taxon>Pseudomonadota</taxon>
        <taxon>Betaproteobacteria</taxon>
        <taxon>Neisseriales</taxon>
        <taxon>Neisseriaceae</taxon>
        <taxon>Neisseria</taxon>
    </lineage>
</organism>
<evidence type="ECO:0000256" key="1">
    <source>
        <dbReference type="SAM" id="Phobius"/>
    </source>
</evidence>
<keyword evidence="1" id="KW-1133">Transmembrane helix</keyword>
<feature type="transmembrane region" description="Helical" evidence="1">
    <location>
        <begin position="45"/>
        <end position="63"/>
    </location>
</feature>
<accession>A0A0H5QBL9</accession>
<feature type="transmembrane region" description="Helical" evidence="1">
    <location>
        <begin position="83"/>
        <end position="101"/>
    </location>
</feature>
<keyword evidence="1" id="KW-0472">Membrane</keyword>
<keyword evidence="1" id="KW-0812">Transmembrane</keyword>
<protein>
    <submittedName>
        <fullName evidence="2">Putative membrane protein</fullName>
    </submittedName>
</protein>
<dbReference type="EMBL" id="CVTF01000066">
    <property type="protein sequence ID" value="CRY99369.1"/>
    <property type="molecule type" value="Genomic_DNA"/>
</dbReference>
<dbReference type="Proteomes" id="UP000182715">
    <property type="component" value="Unassembled WGS sequence"/>
</dbReference>
<dbReference type="AlphaFoldDB" id="A0A0H5QBL9"/>
<evidence type="ECO:0000313" key="3">
    <source>
        <dbReference type="Proteomes" id="UP000182715"/>
    </source>
</evidence>
<evidence type="ECO:0000313" key="2">
    <source>
        <dbReference type="EMBL" id="CRY99369.1"/>
    </source>
</evidence>